<evidence type="ECO:0000256" key="1">
    <source>
        <dbReference type="ARBA" id="ARBA00004123"/>
    </source>
</evidence>
<feature type="non-terminal residue" evidence="9">
    <location>
        <position position="171"/>
    </location>
</feature>
<evidence type="ECO:0000256" key="4">
    <source>
        <dbReference type="ARBA" id="ARBA00022771"/>
    </source>
</evidence>
<dbReference type="GO" id="GO:0008270">
    <property type="term" value="F:zinc ion binding"/>
    <property type="evidence" value="ECO:0007669"/>
    <property type="project" value="UniProtKB-KW"/>
</dbReference>
<comment type="caution">
    <text evidence="9">The sequence shown here is derived from an EMBL/GenBank/DDBJ whole genome shotgun (WGS) entry which is preliminary data.</text>
</comment>
<dbReference type="AlphaFoldDB" id="A0AAV2QGN9"/>
<dbReference type="Proteomes" id="UP001497623">
    <property type="component" value="Unassembled WGS sequence"/>
</dbReference>
<dbReference type="InterPro" id="IPR036236">
    <property type="entry name" value="Znf_C2H2_sf"/>
</dbReference>
<dbReference type="PROSITE" id="PS00028">
    <property type="entry name" value="ZINC_FINGER_C2H2_1"/>
    <property type="match status" value="1"/>
</dbReference>
<keyword evidence="6" id="KW-0539">Nucleus</keyword>
<dbReference type="InterPro" id="IPR050331">
    <property type="entry name" value="Zinc_finger"/>
</dbReference>
<keyword evidence="4 7" id="KW-0863">Zinc-finger</keyword>
<name>A0AAV2QGN9_MEGNR</name>
<proteinExistence type="predicted"/>
<dbReference type="SUPFAM" id="SSF57667">
    <property type="entry name" value="beta-beta-alpha zinc fingers"/>
    <property type="match status" value="1"/>
</dbReference>
<dbReference type="GO" id="GO:0005634">
    <property type="term" value="C:nucleus"/>
    <property type="evidence" value="ECO:0007669"/>
    <property type="project" value="UniProtKB-SubCell"/>
</dbReference>
<dbReference type="InterPro" id="IPR013087">
    <property type="entry name" value="Znf_C2H2_type"/>
</dbReference>
<dbReference type="GO" id="GO:0010468">
    <property type="term" value="P:regulation of gene expression"/>
    <property type="evidence" value="ECO:0007669"/>
    <property type="project" value="TreeGrafter"/>
</dbReference>
<feature type="domain" description="C2H2-type" evidence="8">
    <location>
        <begin position="137"/>
        <end position="164"/>
    </location>
</feature>
<evidence type="ECO:0000259" key="8">
    <source>
        <dbReference type="PROSITE" id="PS50157"/>
    </source>
</evidence>
<sequence>MSECVYDEHVANLSQIISVCNMDNVDKNNTVNNKIQNGIWMLALPLWAKRKFDEWSEEKIKEIDREIEMKQEMEDKHEPSKYCYSHKVLENSNIGKFEVKPKGEINVQGQGGEVETKGKLSPKPKPKYFVNHVNKSYQCRSCNKTYQNYDNLMNHLMTHTEENPYQCRQCD</sequence>
<dbReference type="PANTHER" id="PTHR16515:SF57">
    <property type="entry name" value="ZINC FINGER PROTEIN 154-LIKE"/>
    <property type="match status" value="1"/>
</dbReference>
<dbReference type="EMBL" id="CAXKWB010005769">
    <property type="protein sequence ID" value="CAL4079748.1"/>
    <property type="molecule type" value="Genomic_DNA"/>
</dbReference>
<dbReference type="Gene3D" id="3.30.160.60">
    <property type="entry name" value="Classic Zinc Finger"/>
    <property type="match status" value="1"/>
</dbReference>
<evidence type="ECO:0000256" key="6">
    <source>
        <dbReference type="ARBA" id="ARBA00023242"/>
    </source>
</evidence>
<protein>
    <recommendedName>
        <fullName evidence="8">C2H2-type domain-containing protein</fullName>
    </recommendedName>
</protein>
<keyword evidence="5" id="KW-0862">Zinc</keyword>
<evidence type="ECO:0000313" key="9">
    <source>
        <dbReference type="EMBL" id="CAL4079748.1"/>
    </source>
</evidence>
<comment type="subcellular location">
    <subcellularLocation>
        <location evidence="1">Nucleus</location>
    </subcellularLocation>
</comment>
<accession>A0AAV2QGN9</accession>
<gene>
    <name evidence="9" type="ORF">MNOR_LOCUS11104</name>
</gene>
<keyword evidence="2" id="KW-0479">Metal-binding</keyword>
<evidence type="ECO:0000256" key="2">
    <source>
        <dbReference type="ARBA" id="ARBA00022723"/>
    </source>
</evidence>
<evidence type="ECO:0000256" key="3">
    <source>
        <dbReference type="ARBA" id="ARBA00022737"/>
    </source>
</evidence>
<evidence type="ECO:0000256" key="5">
    <source>
        <dbReference type="ARBA" id="ARBA00022833"/>
    </source>
</evidence>
<keyword evidence="10" id="KW-1185">Reference proteome</keyword>
<dbReference type="SMART" id="SM00355">
    <property type="entry name" value="ZnF_C2H2"/>
    <property type="match status" value="1"/>
</dbReference>
<evidence type="ECO:0000313" key="10">
    <source>
        <dbReference type="Proteomes" id="UP001497623"/>
    </source>
</evidence>
<evidence type="ECO:0000256" key="7">
    <source>
        <dbReference type="PROSITE-ProRule" id="PRU00042"/>
    </source>
</evidence>
<dbReference type="PROSITE" id="PS50157">
    <property type="entry name" value="ZINC_FINGER_C2H2_2"/>
    <property type="match status" value="1"/>
</dbReference>
<keyword evidence="3" id="KW-0677">Repeat</keyword>
<organism evidence="9 10">
    <name type="scientific">Meganyctiphanes norvegica</name>
    <name type="common">Northern krill</name>
    <name type="synonym">Thysanopoda norvegica</name>
    <dbReference type="NCBI Taxonomy" id="48144"/>
    <lineage>
        <taxon>Eukaryota</taxon>
        <taxon>Metazoa</taxon>
        <taxon>Ecdysozoa</taxon>
        <taxon>Arthropoda</taxon>
        <taxon>Crustacea</taxon>
        <taxon>Multicrustacea</taxon>
        <taxon>Malacostraca</taxon>
        <taxon>Eumalacostraca</taxon>
        <taxon>Eucarida</taxon>
        <taxon>Euphausiacea</taxon>
        <taxon>Euphausiidae</taxon>
        <taxon>Meganyctiphanes</taxon>
    </lineage>
</organism>
<reference evidence="9 10" key="1">
    <citation type="submission" date="2024-05" db="EMBL/GenBank/DDBJ databases">
        <authorList>
            <person name="Wallberg A."/>
        </authorList>
    </citation>
    <scope>NUCLEOTIDE SEQUENCE [LARGE SCALE GENOMIC DNA]</scope>
</reference>
<dbReference type="PANTHER" id="PTHR16515">
    <property type="entry name" value="PR DOMAIN ZINC FINGER PROTEIN"/>
    <property type="match status" value="1"/>
</dbReference>